<dbReference type="InParanoid" id="F2TZL9"/>
<dbReference type="GO" id="GO:1902073">
    <property type="term" value="P:positive regulation of hypoxia-inducible factor-1alpha signaling pathway"/>
    <property type="evidence" value="ECO:0007669"/>
    <property type="project" value="InterPro"/>
</dbReference>
<dbReference type="GO" id="GO:0005737">
    <property type="term" value="C:cytoplasm"/>
    <property type="evidence" value="ECO:0007669"/>
    <property type="project" value="UniProtKB-SubCell"/>
</dbReference>
<name>F2TZL9_SALR5</name>
<dbReference type="PANTHER" id="PTHR15628">
    <property type="entry name" value="RWD DOMAIN-CONTAINING PROTEIN 3"/>
    <property type="match status" value="1"/>
</dbReference>
<keyword evidence="5" id="KW-1185">Reference proteome</keyword>
<dbReference type="AlphaFoldDB" id="F2TZL9"/>
<dbReference type="eggNOG" id="ENOG502S87K">
    <property type="taxonomic scope" value="Eukaryota"/>
</dbReference>
<dbReference type="Proteomes" id="UP000007799">
    <property type="component" value="Unassembled WGS sequence"/>
</dbReference>
<evidence type="ECO:0000256" key="3">
    <source>
        <dbReference type="SAM" id="MobiDB-lite"/>
    </source>
</evidence>
<dbReference type="RefSeq" id="XP_004997999.1">
    <property type="nucleotide sequence ID" value="XM_004997942.1"/>
</dbReference>
<accession>F2TZL9</accession>
<reference evidence="4" key="1">
    <citation type="submission" date="2009-08" db="EMBL/GenBank/DDBJ databases">
        <title>Annotation of Salpingoeca rosetta.</title>
        <authorList>
            <consortium name="The Broad Institute Genome Sequencing Platform"/>
            <person name="Russ C."/>
            <person name="Cuomo C."/>
            <person name="Burger G."/>
            <person name="Gray M.W."/>
            <person name="Holland P.W.H."/>
            <person name="King N."/>
            <person name="Lang F.B.F."/>
            <person name="Roger A.J."/>
            <person name="Ruiz-Trillo I."/>
            <person name="Young S.K."/>
            <person name="Zeng Q."/>
            <person name="Gargeya S."/>
            <person name="Alvarado L."/>
            <person name="Berlin A."/>
            <person name="Chapman S.B."/>
            <person name="Chen Z."/>
            <person name="Freedman E."/>
            <person name="Gellesch M."/>
            <person name="Goldberg J."/>
            <person name="Griggs A."/>
            <person name="Gujja S."/>
            <person name="Heilman E."/>
            <person name="Heiman D."/>
            <person name="Howarth C."/>
            <person name="Mehta T."/>
            <person name="Neiman D."/>
            <person name="Pearson M."/>
            <person name="Roberts A."/>
            <person name="Saif S."/>
            <person name="Shea T."/>
            <person name="Shenoy N."/>
            <person name="Sisk P."/>
            <person name="Stolte C."/>
            <person name="Sykes S."/>
            <person name="White J."/>
            <person name="Yandava C."/>
            <person name="Haas B."/>
            <person name="Nusbaum C."/>
            <person name="Birren B."/>
        </authorList>
    </citation>
    <scope>NUCLEOTIDE SEQUENCE [LARGE SCALE GENOMIC DNA]</scope>
    <source>
        <strain evidence="4">ATCC 50818</strain>
    </source>
</reference>
<sequence length="271" mass="29608">MLDSGCLDADVEQEQENVCAIFPDVVERFQPQLCDVVLAMLRQYLSENVESGDECLFPLIDYALNLDIADIGADDACRSRPHRSSSSPPPSSSSSLARPRPSPKLDTALRRALIHIDHMHSPKTYFKFLRQACAETTVMGHLTTWHNVIYLVIVGEPADVGEFLKRLRTQHVDLDARGRPCKERMAKVLVDDVVDESNEHTGAVVAPSPSSSSSSPASSKSSSSSATSGWKQLHHMNSTAAGTFTRSSHASQAALHAYLQSSYCIHLSTDS</sequence>
<dbReference type="PANTHER" id="PTHR15628:SF1">
    <property type="entry name" value="RWD DOMAIN-CONTAINING PROTEIN 3"/>
    <property type="match status" value="1"/>
</dbReference>
<evidence type="ECO:0000256" key="2">
    <source>
        <dbReference type="ARBA" id="ARBA00022490"/>
    </source>
</evidence>
<evidence type="ECO:0000256" key="1">
    <source>
        <dbReference type="ARBA" id="ARBA00004496"/>
    </source>
</evidence>
<dbReference type="EMBL" id="GL832957">
    <property type="protein sequence ID" value="EGD79043.1"/>
    <property type="molecule type" value="Genomic_DNA"/>
</dbReference>
<dbReference type="OrthoDB" id="167315at2759"/>
<dbReference type="InterPro" id="IPR038840">
    <property type="entry name" value="RWDD3"/>
</dbReference>
<evidence type="ECO:0000313" key="4">
    <source>
        <dbReference type="EMBL" id="EGD79043.1"/>
    </source>
</evidence>
<evidence type="ECO:0000313" key="5">
    <source>
        <dbReference type="Proteomes" id="UP000007799"/>
    </source>
</evidence>
<gene>
    <name evidence="4" type="ORF">PTSG_02011</name>
</gene>
<feature type="region of interest" description="Disordered" evidence="3">
    <location>
        <begin position="77"/>
        <end position="103"/>
    </location>
</feature>
<feature type="region of interest" description="Disordered" evidence="3">
    <location>
        <begin position="199"/>
        <end position="230"/>
    </location>
</feature>
<protein>
    <submittedName>
        <fullName evidence="4">Uncharacterized protein</fullName>
    </submittedName>
</protein>
<feature type="compositionally biased region" description="Low complexity" evidence="3">
    <location>
        <begin position="206"/>
        <end position="228"/>
    </location>
</feature>
<dbReference type="GeneID" id="16078595"/>
<dbReference type="GO" id="GO:0033235">
    <property type="term" value="P:positive regulation of protein sumoylation"/>
    <property type="evidence" value="ECO:0007669"/>
    <property type="project" value="InterPro"/>
</dbReference>
<dbReference type="KEGG" id="sre:PTSG_02011"/>
<keyword evidence="2" id="KW-0963">Cytoplasm</keyword>
<proteinExistence type="predicted"/>
<organism evidence="5">
    <name type="scientific">Salpingoeca rosetta (strain ATCC 50818 / BSB-021)</name>
    <dbReference type="NCBI Taxonomy" id="946362"/>
    <lineage>
        <taxon>Eukaryota</taxon>
        <taxon>Choanoflagellata</taxon>
        <taxon>Craspedida</taxon>
        <taxon>Salpingoecidae</taxon>
        <taxon>Salpingoeca</taxon>
    </lineage>
</organism>
<comment type="subcellular location">
    <subcellularLocation>
        <location evidence="1">Cytoplasm</location>
    </subcellularLocation>
</comment>